<evidence type="ECO:0000256" key="1">
    <source>
        <dbReference type="SAM" id="MobiDB-lite"/>
    </source>
</evidence>
<evidence type="ECO:0000313" key="3">
    <source>
        <dbReference type="Proteomes" id="UP000823775"/>
    </source>
</evidence>
<keyword evidence="3" id="KW-1185">Reference proteome</keyword>
<dbReference type="EMBL" id="JACEIK010006244">
    <property type="protein sequence ID" value="MCE2055328.1"/>
    <property type="molecule type" value="Genomic_DNA"/>
</dbReference>
<organism evidence="2 3">
    <name type="scientific">Datura stramonium</name>
    <name type="common">Jimsonweed</name>
    <name type="synonym">Common thornapple</name>
    <dbReference type="NCBI Taxonomy" id="4076"/>
    <lineage>
        <taxon>Eukaryota</taxon>
        <taxon>Viridiplantae</taxon>
        <taxon>Streptophyta</taxon>
        <taxon>Embryophyta</taxon>
        <taxon>Tracheophyta</taxon>
        <taxon>Spermatophyta</taxon>
        <taxon>Magnoliopsida</taxon>
        <taxon>eudicotyledons</taxon>
        <taxon>Gunneridae</taxon>
        <taxon>Pentapetalae</taxon>
        <taxon>asterids</taxon>
        <taxon>lamiids</taxon>
        <taxon>Solanales</taxon>
        <taxon>Solanaceae</taxon>
        <taxon>Solanoideae</taxon>
        <taxon>Datureae</taxon>
        <taxon>Datura</taxon>
    </lineage>
</organism>
<accession>A0ABS8W139</accession>
<sequence>MDTYDDIFFVLEPLFDGGEWDHRKISTNQIHKVDDKQSIPMTDQDEQKEVVTDAQKIIIEESDKELNKEIIDDDDVVKQENGVEIQKSEIILLDSKMDDEVIKKKREASAIETTNEPLVARRTNPRRVHRSTIDSPQELIRRKSKSKRERINAKDFILPDGWAIEISVRVKGNGSGHEDMVN</sequence>
<name>A0ABS8W139_DATST</name>
<comment type="caution">
    <text evidence="2">The sequence shown here is derived from an EMBL/GenBank/DDBJ whole genome shotgun (WGS) entry which is preliminary data.</text>
</comment>
<proteinExistence type="predicted"/>
<dbReference type="Proteomes" id="UP000823775">
    <property type="component" value="Unassembled WGS sequence"/>
</dbReference>
<feature type="region of interest" description="Disordered" evidence="1">
    <location>
        <begin position="123"/>
        <end position="147"/>
    </location>
</feature>
<gene>
    <name evidence="2" type="ORF">HAX54_042419</name>
</gene>
<evidence type="ECO:0000313" key="2">
    <source>
        <dbReference type="EMBL" id="MCE2055328.1"/>
    </source>
</evidence>
<reference evidence="2 3" key="1">
    <citation type="journal article" date="2021" name="BMC Genomics">
        <title>Datura genome reveals duplications of psychoactive alkaloid biosynthetic genes and high mutation rate following tissue culture.</title>
        <authorList>
            <person name="Rajewski A."/>
            <person name="Carter-House D."/>
            <person name="Stajich J."/>
            <person name="Litt A."/>
        </authorList>
    </citation>
    <scope>NUCLEOTIDE SEQUENCE [LARGE SCALE GENOMIC DNA]</scope>
    <source>
        <strain evidence="2">AR-01</strain>
    </source>
</reference>
<protein>
    <submittedName>
        <fullName evidence="2">Uncharacterized protein</fullName>
    </submittedName>
</protein>